<organism evidence="1 2">
    <name type="scientific">Streptomyces blastmyceticus</name>
    <dbReference type="NCBI Taxonomy" id="68180"/>
    <lineage>
        <taxon>Bacteria</taxon>
        <taxon>Bacillati</taxon>
        <taxon>Actinomycetota</taxon>
        <taxon>Actinomycetes</taxon>
        <taxon>Kitasatosporales</taxon>
        <taxon>Streptomycetaceae</taxon>
        <taxon>Streptomyces</taxon>
    </lineage>
</organism>
<name>A0ABP3GVU3_9ACTN</name>
<sequence length="67" mass="7093">MVRSGRTFIFTTMKIIDVSCGLVRQGRGYGAEGEGRAGKRPSSLSTVRQTAAIAEADTVPIPALPEN</sequence>
<protein>
    <submittedName>
        <fullName evidence="1">Uncharacterized protein</fullName>
    </submittedName>
</protein>
<dbReference type="Proteomes" id="UP001500063">
    <property type="component" value="Unassembled WGS sequence"/>
</dbReference>
<keyword evidence="2" id="KW-1185">Reference proteome</keyword>
<evidence type="ECO:0000313" key="1">
    <source>
        <dbReference type="EMBL" id="GAA0354726.1"/>
    </source>
</evidence>
<comment type="caution">
    <text evidence="1">The sequence shown here is derived from an EMBL/GenBank/DDBJ whole genome shotgun (WGS) entry which is preliminary data.</text>
</comment>
<gene>
    <name evidence="1" type="ORF">GCM10010319_34870</name>
</gene>
<accession>A0ABP3GVU3</accession>
<proteinExistence type="predicted"/>
<reference evidence="2" key="1">
    <citation type="journal article" date="2019" name="Int. J. Syst. Evol. Microbiol.">
        <title>The Global Catalogue of Microorganisms (GCM) 10K type strain sequencing project: providing services to taxonomists for standard genome sequencing and annotation.</title>
        <authorList>
            <consortium name="The Broad Institute Genomics Platform"/>
            <consortium name="The Broad Institute Genome Sequencing Center for Infectious Disease"/>
            <person name="Wu L."/>
            <person name="Ma J."/>
        </authorList>
    </citation>
    <scope>NUCLEOTIDE SEQUENCE [LARGE SCALE GENOMIC DNA]</scope>
    <source>
        <strain evidence="2">JCM 4565</strain>
    </source>
</reference>
<dbReference type="EMBL" id="BAAABW010000018">
    <property type="protein sequence ID" value="GAA0354726.1"/>
    <property type="molecule type" value="Genomic_DNA"/>
</dbReference>
<evidence type="ECO:0000313" key="2">
    <source>
        <dbReference type="Proteomes" id="UP001500063"/>
    </source>
</evidence>